<evidence type="ECO:0000256" key="2">
    <source>
        <dbReference type="ARBA" id="ARBA00022485"/>
    </source>
</evidence>
<dbReference type="STRING" id="487685.SAMN04488696_0511"/>
<dbReference type="Pfam" id="PF12801">
    <property type="entry name" value="Fer4_5"/>
    <property type="match status" value="2"/>
</dbReference>
<dbReference type="AlphaFoldDB" id="A0A1I4P968"/>
<dbReference type="PROSITE" id="PS00198">
    <property type="entry name" value="4FE4S_FER_1"/>
    <property type="match status" value="2"/>
</dbReference>
<keyword evidence="5" id="KW-0408">Iron</keyword>
<dbReference type="Pfam" id="PF00037">
    <property type="entry name" value="Fer4"/>
    <property type="match status" value="1"/>
</dbReference>
<evidence type="ECO:0000313" key="10">
    <source>
        <dbReference type="Proteomes" id="UP000198535"/>
    </source>
</evidence>
<dbReference type="InterPro" id="IPR017900">
    <property type="entry name" value="4Fe4S_Fe_S_CS"/>
</dbReference>
<dbReference type="OrthoDB" id="23478at2157"/>
<accession>A0A1I4P968</accession>
<feature type="domain" description="4Fe-4S ferredoxin-type" evidence="8">
    <location>
        <begin position="174"/>
        <end position="204"/>
    </location>
</feature>
<keyword evidence="6" id="KW-0411">Iron-sulfur</keyword>
<reference evidence="10" key="1">
    <citation type="submission" date="2016-10" db="EMBL/GenBank/DDBJ databases">
        <authorList>
            <person name="Varghese N."/>
            <person name="Submissions S."/>
        </authorList>
    </citation>
    <scope>NUCLEOTIDE SEQUENCE [LARGE SCALE GENOMIC DNA]</scope>
    <source>
        <strain evidence="10">Mob M</strain>
    </source>
</reference>
<keyword evidence="1" id="KW-0813">Transport</keyword>
<protein>
    <submittedName>
        <fullName evidence="9">4Fe-4S binding domain-containing protein</fullName>
    </submittedName>
</protein>
<evidence type="ECO:0000256" key="4">
    <source>
        <dbReference type="ARBA" id="ARBA00022982"/>
    </source>
</evidence>
<evidence type="ECO:0000259" key="8">
    <source>
        <dbReference type="PROSITE" id="PS51379"/>
    </source>
</evidence>
<proteinExistence type="predicted"/>
<name>A0A1I4P968_9EURY</name>
<dbReference type="PANTHER" id="PTHR30176:SF3">
    <property type="entry name" value="FERREDOXIN-TYPE PROTEIN NAPH"/>
    <property type="match status" value="1"/>
</dbReference>
<sequence>MLKITPYLGILVIIVSIAGLWFPLLGYFLLLVFATLLITSISRGRWFCGNLCPRGSFNDFWVGKITRNKKIPAILRSYWVRIPIFMLMMGFMGYRLLSTQGLINQIGMVFVIMCLVTTTIALVTGAGISPRTWCTFCPMGTVQNLIGGKKYQLRTDESKCINCNKCEKVCPMQLDVHTNNDKPDCIKCGRCITACPTKALAFKA</sequence>
<feature type="domain" description="4Fe-4S ferredoxin-type" evidence="8">
    <location>
        <begin position="151"/>
        <end position="173"/>
    </location>
</feature>
<organism evidence="9 10">
    <name type="scientific">Methanolobus profundi</name>
    <dbReference type="NCBI Taxonomy" id="487685"/>
    <lineage>
        <taxon>Archaea</taxon>
        <taxon>Methanobacteriati</taxon>
        <taxon>Methanobacteriota</taxon>
        <taxon>Stenosarchaea group</taxon>
        <taxon>Methanomicrobia</taxon>
        <taxon>Methanosarcinales</taxon>
        <taxon>Methanosarcinaceae</taxon>
        <taxon>Methanolobus</taxon>
    </lineage>
</organism>
<dbReference type="InterPro" id="IPR051684">
    <property type="entry name" value="Electron_Trans/Redox"/>
</dbReference>
<dbReference type="SUPFAM" id="SSF54862">
    <property type="entry name" value="4Fe-4S ferredoxins"/>
    <property type="match status" value="1"/>
</dbReference>
<keyword evidence="7" id="KW-1133">Transmembrane helix</keyword>
<dbReference type="GO" id="GO:0005886">
    <property type="term" value="C:plasma membrane"/>
    <property type="evidence" value="ECO:0007669"/>
    <property type="project" value="TreeGrafter"/>
</dbReference>
<keyword evidence="3" id="KW-0479">Metal-binding</keyword>
<keyword evidence="7" id="KW-0812">Transmembrane</keyword>
<evidence type="ECO:0000256" key="3">
    <source>
        <dbReference type="ARBA" id="ARBA00022723"/>
    </source>
</evidence>
<dbReference type="Pfam" id="PF12837">
    <property type="entry name" value="Fer4_6"/>
    <property type="match status" value="1"/>
</dbReference>
<evidence type="ECO:0000256" key="1">
    <source>
        <dbReference type="ARBA" id="ARBA00022448"/>
    </source>
</evidence>
<dbReference type="PROSITE" id="PS51379">
    <property type="entry name" value="4FE4S_FER_2"/>
    <property type="match status" value="2"/>
</dbReference>
<gene>
    <name evidence="9" type="ORF">SAMN04488696_0511</name>
</gene>
<feature type="transmembrane region" description="Helical" evidence="7">
    <location>
        <begin position="103"/>
        <end position="123"/>
    </location>
</feature>
<evidence type="ECO:0000256" key="7">
    <source>
        <dbReference type="SAM" id="Phobius"/>
    </source>
</evidence>
<feature type="transmembrane region" description="Helical" evidence="7">
    <location>
        <begin position="6"/>
        <end position="37"/>
    </location>
</feature>
<keyword evidence="10" id="KW-1185">Reference proteome</keyword>
<dbReference type="GO" id="GO:0016491">
    <property type="term" value="F:oxidoreductase activity"/>
    <property type="evidence" value="ECO:0007669"/>
    <property type="project" value="UniProtKB-ARBA"/>
</dbReference>
<dbReference type="GO" id="GO:0051539">
    <property type="term" value="F:4 iron, 4 sulfur cluster binding"/>
    <property type="evidence" value="ECO:0007669"/>
    <property type="project" value="UniProtKB-KW"/>
</dbReference>
<dbReference type="PANTHER" id="PTHR30176">
    <property type="entry name" value="FERREDOXIN-TYPE PROTEIN NAPH"/>
    <property type="match status" value="1"/>
</dbReference>
<keyword evidence="7" id="KW-0472">Membrane</keyword>
<dbReference type="InterPro" id="IPR017896">
    <property type="entry name" value="4Fe4S_Fe-S-bd"/>
</dbReference>
<feature type="transmembrane region" description="Helical" evidence="7">
    <location>
        <begin position="78"/>
        <end position="97"/>
    </location>
</feature>
<dbReference type="EMBL" id="FOUJ01000001">
    <property type="protein sequence ID" value="SFM24150.1"/>
    <property type="molecule type" value="Genomic_DNA"/>
</dbReference>
<dbReference type="RefSeq" id="WP_091932727.1">
    <property type="nucleotide sequence ID" value="NZ_FOUJ01000001.1"/>
</dbReference>
<evidence type="ECO:0000313" key="9">
    <source>
        <dbReference type="EMBL" id="SFM24150.1"/>
    </source>
</evidence>
<dbReference type="Gene3D" id="3.30.70.20">
    <property type="match status" value="1"/>
</dbReference>
<keyword evidence="2" id="KW-0004">4Fe-4S</keyword>
<keyword evidence="4" id="KW-0249">Electron transport</keyword>
<evidence type="ECO:0000256" key="5">
    <source>
        <dbReference type="ARBA" id="ARBA00023004"/>
    </source>
</evidence>
<evidence type="ECO:0000256" key="6">
    <source>
        <dbReference type="ARBA" id="ARBA00023014"/>
    </source>
</evidence>
<dbReference type="GO" id="GO:0046872">
    <property type="term" value="F:metal ion binding"/>
    <property type="evidence" value="ECO:0007669"/>
    <property type="project" value="UniProtKB-KW"/>
</dbReference>
<dbReference type="Proteomes" id="UP000198535">
    <property type="component" value="Unassembled WGS sequence"/>
</dbReference>